<gene>
    <name evidence="1" type="ORF">HPB47_023060</name>
</gene>
<dbReference type="EMBL" id="JABSTQ010009360">
    <property type="protein sequence ID" value="KAG0430035.1"/>
    <property type="molecule type" value="Genomic_DNA"/>
</dbReference>
<sequence length="548" mass="60395">MSYHVPIQNAPRAGKIRKGPYLPDAGYRRPKTEEASEKSPTNVLSPSRSPGRVSFPKAGKQEAKPPHLSAVVRVRAGERKSVPPRETRRPSAPRTGRSSRQRRPSVPTLLNIAMMPLLMSCNVAVVDDDVDVVKLPGRRRDVELRHVDNDVDDLTPSVFIAAVQESRRCARPAERPPAFERAPRLERAAPLFVEFSHVRIWINMPCRKAGAPGSLYRNSRCGRVAATPSSCRRREQLVPVQRPPAIVLPTAASDGMSWDSSLLAIPSSLTNENVNEYYAARKTTDRNRRRNYKFLTESYLEPSSLETPTFLRDQKKTGKPYCTTATFAADGAVEGQGYEEAPPEVSCTELPQQWRRPRGSRIAATSVDGVDWRSVREGGSSKPVGSRLYDARKRPRDPGEMEEAMRGLGSGLGDSPFAKHLRCVQVLGTNSTFGVVPEGSPLAYQQPLAPHGFQTYVGPNIALCARGVSTAQQPTWPGLFDAVGTFKLATGILASAESNLHEELFMPPDEARELEKNSRQQSKSLLWKAARKNRLTASAFGVAKSRES</sequence>
<evidence type="ECO:0000313" key="1">
    <source>
        <dbReference type="EMBL" id="KAG0430035.1"/>
    </source>
</evidence>
<protein>
    <submittedName>
        <fullName evidence="1">Uncharacterized protein</fullName>
    </submittedName>
</protein>
<name>A0AC60Q962_IXOPE</name>
<comment type="caution">
    <text evidence="1">The sequence shown here is derived from an EMBL/GenBank/DDBJ whole genome shotgun (WGS) entry which is preliminary data.</text>
</comment>
<accession>A0AC60Q962</accession>
<dbReference type="Proteomes" id="UP000805193">
    <property type="component" value="Unassembled WGS sequence"/>
</dbReference>
<reference evidence="1 2" key="1">
    <citation type="journal article" date="2020" name="Cell">
        <title>Large-Scale Comparative Analyses of Tick Genomes Elucidate Their Genetic Diversity and Vector Capacities.</title>
        <authorList>
            <consortium name="Tick Genome and Microbiome Consortium (TIGMIC)"/>
            <person name="Jia N."/>
            <person name="Wang J."/>
            <person name="Shi W."/>
            <person name="Du L."/>
            <person name="Sun Y."/>
            <person name="Zhan W."/>
            <person name="Jiang J.F."/>
            <person name="Wang Q."/>
            <person name="Zhang B."/>
            <person name="Ji P."/>
            <person name="Bell-Sakyi L."/>
            <person name="Cui X.M."/>
            <person name="Yuan T.T."/>
            <person name="Jiang B.G."/>
            <person name="Yang W.F."/>
            <person name="Lam T.T."/>
            <person name="Chang Q.C."/>
            <person name="Ding S.J."/>
            <person name="Wang X.J."/>
            <person name="Zhu J.G."/>
            <person name="Ruan X.D."/>
            <person name="Zhao L."/>
            <person name="Wei J.T."/>
            <person name="Ye R.Z."/>
            <person name="Que T.C."/>
            <person name="Du C.H."/>
            <person name="Zhou Y.H."/>
            <person name="Cheng J.X."/>
            <person name="Dai P.F."/>
            <person name="Guo W.B."/>
            <person name="Han X.H."/>
            <person name="Huang E.J."/>
            <person name="Li L.F."/>
            <person name="Wei W."/>
            <person name="Gao Y.C."/>
            <person name="Liu J.Z."/>
            <person name="Shao H.Z."/>
            <person name="Wang X."/>
            <person name="Wang C.C."/>
            <person name="Yang T.C."/>
            <person name="Huo Q.B."/>
            <person name="Li W."/>
            <person name="Chen H.Y."/>
            <person name="Chen S.E."/>
            <person name="Zhou L.G."/>
            <person name="Ni X.B."/>
            <person name="Tian J.H."/>
            <person name="Sheng Y."/>
            <person name="Liu T."/>
            <person name="Pan Y.S."/>
            <person name="Xia L.Y."/>
            <person name="Li J."/>
            <person name="Zhao F."/>
            <person name="Cao W.C."/>
        </authorList>
    </citation>
    <scope>NUCLEOTIDE SEQUENCE [LARGE SCALE GENOMIC DNA]</scope>
    <source>
        <strain evidence="1">Iper-2018</strain>
    </source>
</reference>
<keyword evidence="2" id="KW-1185">Reference proteome</keyword>
<evidence type="ECO:0000313" key="2">
    <source>
        <dbReference type="Proteomes" id="UP000805193"/>
    </source>
</evidence>
<proteinExistence type="predicted"/>
<organism evidence="1 2">
    <name type="scientific">Ixodes persulcatus</name>
    <name type="common">Taiga tick</name>
    <dbReference type="NCBI Taxonomy" id="34615"/>
    <lineage>
        <taxon>Eukaryota</taxon>
        <taxon>Metazoa</taxon>
        <taxon>Ecdysozoa</taxon>
        <taxon>Arthropoda</taxon>
        <taxon>Chelicerata</taxon>
        <taxon>Arachnida</taxon>
        <taxon>Acari</taxon>
        <taxon>Parasitiformes</taxon>
        <taxon>Ixodida</taxon>
        <taxon>Ixodoidea</taxon>
        <taxon>Ixodidae</taxon>
        <taxon>Ixodinae</taxon>
        <taxon>Ixodes</taxon>
    </lineage>
</organism>